<dbReference type="Proteomes" id="UP000472971">
    <property type="component" value="Unassembled WGS sequence"/>
</dbReference>
<comment type="caution">
    <text evidence="2">The sequence shown here is derived from an EMBL/GenBank/DDBJ whole genome shotgun (WGS) entry which is preliminary data.</text>
</comment>
<reference evidence="1 4" key="2">
    <citation type="submission" date="2020-07" db="EMBL/GenBank/DDBJ databases">
        <authorList>
            <person name="Feng H."/>
        </authorList>
    </citation>
    <scope>NUCLEOTIDE SEQUENCE [LARGE SCALE GENOMIC DNA]</scope>
    <source>
        <strain evidence="4">s-12</strain>
        <strain evidence="1">S-12</strain>
    </source>
</reference>
<dbReference type="EMBL" id="JAAIWN010000036">
    <property type="protein sequence ID" value="NEY82481.1"/>
    <property type="molecule type" value="Genomic_DNA"/>
</dbReference>
<keyword evidence="3" id="KW-1185">Reference proteome</keyword>
<dbReference type="EMBL" id="JACEIO010000036">
    <property type="protein sequence ID" value="MBA4538161.1"/>
    <property type="molecule type" value="Genomic_DNA"/>
</dbReference>
<dbReference type="RefSeq" id="WP_163242887.1">
    <property type="nucleotide sequence ID" value="NZ_JAAIWN010000036.1"/>
</dbReference>
<accession>A0A6B3W3Q0</accession>
<organism evidence="2 3">
    <name type="scientific">Bacillus aquiflavi</name>
    <dbReference type="NCBI Taxonomy" id="2672567"/>
    <lineage>
        <taxon>Bacteria</taxon>
        <taxon>Bacillati</taxon>
        <taxon>Bacillota</taxon>
        <taxon>Bacilli</taxon>
        <taxon>Bacillales</taxon>
        <taxon>Bacillaceae</taxon>
        <taxon>Bacillus</taxon>
    </lineage>
</organism>
<name>A0A6B3W3Q0_9BACI</name>
<evidence type="ECO:0000313" key="4">
    <source>
        <dbReference type="Proteomes" id="UP000570010"/>
    </source>
</evidence>
<evidence type="ECO:0000313" key="1">
    <source>
        <dbReference type="EMBL" id="MBA4538161.1"/>
    </source>
</evidence>
<sequence>MYDYISIHSDKFASTIKTDVIEEFLMFKLNCTKLSTLVFTKELSGNRIIMRGIKANEQGHYAYDSPTEFVEINLIEIDIPENINAILKAEILNIAQKISKAFLWKIDLRE</sequence>
<dbReference type="AlphaFoldDB" id="A0A6B3W3Q0"/>
<evidence type="ECO:0000313" key="2">
    <source>
        <dbReference type="EMBL" id="NEY82481.1"/>
    </source>
</evidence>
<evidence type="ECO:0000313" key="3">
    <source>
        <dbReference type="Proteomes" id="UP000472971"/>
    </source>
</evidence>
<proteinExistence type="predicted"/>
<gene>
    <name evidence="2" type="ORF">G4D64_13440</name>
    <name evidence="1" type="ORF">H1Z61_13710</name>
</gene>
<dbReference type="Proteomes" id="UP000570010">
    <property type="component" value="Unassembled WGS sequence"/>
</dbReference>
<protein>
    <submittedName>
        <fullName evidence="2">Uncharacterized protein</fullName>
    </submittedName>
</protein>
<reference evidence="2 3" key="1">
    <citation type="submission" date="2020-02" db="EMBL/GenBank/DDBJ databases">
        <title>Bacillus aquiflavi sp. nov., isolated from yellow water of strong flavor Chinese baijiu in Yibin region of China.</title>
        <authorList>
            <person name="Xie J."/>
        </authorList>
    </citation>
    <scope>NUCLEOTIDE SEQUENCE [LARGE SCALE GENOMIC DNA]</scope>
    <source>
        <strain evidence="2 3">3H-10</strain>
    </source>
</reference>